<keyword evidence="3" id="KW-1185">Reference proteome</keyword>
<evidence type="ECO:0000313" key="3">
    <source>
        <dbReference type="Proteomes" id="UP000499080"/>
    </source>
</evidence>
<comment type="caution">
    <text evidence="2">The sequence shown here is derived from an EMBL/GenBank/DDBJ whole genome shotgun (WGS) entry which is preliminary data.</text>
</comment>
<dbReference type="EMBL" id="BGPR01076444">
    <property type="protein sequence ID" value="GBL61035.1"/>
    <property type="molecule type" value="Genomic_DNA"/>
</dbReference>
<evidence type="ECO:0000313" key="2">
    <source>
        <dbReference type="EMBL" id="GBL61036.1"/>
    </source>
</evidence>
<reference evidence="2 3" key="1">
    <citation type="journal article" date="2019" name="Sci. Rep.">
        <title>Orb-weaving spider Araneus ventricosus genome elucidates the spidroin gene catalogue.</title>
        <authorList>
            <person name="Kono N."/>
            <person name="Nakamura H."/>
            <person name="Ohtoshi R."/>
            <person name="Moran D.A.P."/>
            <person name="Shinohara A."/>
            <person name="Yoshida Y."/>
            <person name="Fujiwara M."/>
            <person name="Mori M."/>
            <person name="Tomita M."/>
            <person name="Arakawa K."/>
        </authorList>
    </citation>
    <scope>NUCLEOTIDE SEQUENCE [LARGE SCALE GENOMIC DNA]</scope>
</reference>
<proteinExistence type="predicted"/>
<gene>
    <name evidence="2" type="ORF">AVEN_20560_1</name>
    <name evidence="1" type="ORF">AVEN_225649_1</name>
</gene>
<dbReference type="EMBL" id="BGPR01076448">
    <property type="protein sequence ID" value="GBL61036.1"/>
    <property type="molecule type" value="Genomic_DNA"/>
</dbReference>
<dbReference type="Proteomes" id="UP000499080">
    <property type="component" value="Unassembled WGS sequence"/>
</dbReference>
<protein>
    <submittedName>
        <fullName evidence="2">Uncharacterized protein</fullName>
    </submittedName>
</protein>
<accession>A0A4Y1ZPK0</accession>
<name>A0A4Y1ZPK0_ARAVE</name>
<sequence>MEQRTRVPISKSSGQFPKVIAFEMSNKYCFPLLSKFLSISGIEHGFIIDHREFFTSSELLPDYPTKRFRPCSLIVNMLENVAKRKLIEMQVAYAPLSGRPT</sequence>
<organism evidence="2 3">
    <name type="scientific">Araneus ventricosus</name>
    <name type="common">Orbweaver spider</name>
    <name type="synonym">Epeira ventricosa</name>
    <dbReference type="NCBI Taxonomy" id="182803"/>
    <lineage>
        <taxon>Eukaryota</taxon>
        <taxon>Metazoa</taxon>
        <taxon>Ecdysozoa</taxon>
        <taxon>Arthropoda</taxon>
        <taxon>Chelicerata</taxon>
        <taxon>Arachnida</taxon>
        <taxon>Araneae</taxon>
        <taxon>Araneomorphae</taxon>
        <taxon>Entelegynae</taxon>
        <taxon>Araneoidea</taxon>
        <taxon>Araneidae</taxon>
        <taxon>Araneus</taxon>
    </lineage>
</organism>
<dbReference type="AlphaFoldDB" id="A0A4Y1ZPK0"/>
<evidence type="ECO:0000313" key="1">
    <source>
        <dbReference type="EMBL" id="GBL61035.1"/>
    </source>
</evidence>